<dbReference type="InterPro" id="IPR002557">
    <property type="entry name" value="Chitin-bd_dom"/>
</dbReference>
<evidence type="ECO:0000256" key="5">
    <source>
        <dbReference type="ARBA" id="ARBA00023180"/>
    </source>
</evidence>
<dbReference type="InterPro" id="IPR003609">
    <property type="entry name" value="Pan_app"/>
</dbReference>
<dbReference type="AlphaFoldDB" id="A0A6P8HEB3"/>
<dbReference type="Pfam" id="PF00024">
    <property type="entry name" value="PAN_1"/>
    <property type="match status" value="1"/>
</dbReference>
<keyword evidence="3" id="KW-0677">Repeat</keyword>
<sequence>MLFHTVDRLLKHRSYSNRAVFGVVFLTLLAISHRNTGANGECVSKKSQWGYTLEGSAYDSSPADNYPTCLLRCLTDNTRCKSLSYDLAAKTCELSVYSRWNKQWAYKPKTNSIYMEMLGVVEVYSNVTEQSSTPPPTMAAGAAGEPFNAETFCAGKEDGDYSHPTDCNQYVTCSTASKIARPCGVGMNFHPKNKVCDHASNVVCP</sequence>
<keyword evidence="4" id="KW-1015">Disulfide bond</keyword>
<dbReference type="Gene3D" id="3.50.4.10">
    <property type="entry name" value="Hepatocyte Growth Factor"/>
    <property type="match status" value="1"/>
</dbReference>
<proteinExistence type="predicted"/>
<feature type="chain" id="PRO_5028274832" evidence="6">
    <location>
        <begin position="41"/>
        <end position="205"/>
    </location>
</feature>
<keyword evidence="9" id="KW-1185">Reference proteome</keyword>
<dbReference type="SMART" id="SM00494">
    <property type="entry name" value="ChtBD2"/>
    <property type="match status" value="1"/>
</dbReference>
<dbReference type="Proteomes" id="UP000515163">
    <property type="component" value="Unplaced"/>
</dbReference>
<dbReference type="Pfam" id="PF01607">
    <property type="entry name" value="CBM_14"/>
    <property type="match status" value="1"/>
</dbReference>
<dbReference type="InParanoid" id="A0A6P8HEB3"/>
<dbReference type="GO" id="GO:0005576">
    <property type="term" value="C:extracellular region"/>
    <property type="evidence" value="ECO:0007669"/>
    <property type="project" value="InterPro"/>
</dbReference>
<dbReference type="PANTHER" id="PTHR23301:SF0">
    <property type="entry name" value="CHITIN-BINDING TYPE-2 DOMAIN-CONTAINING PROTEIN-RELATED"/>
    <property type="match status" value="1"/>
</dbReference>
<evidence type="ECO:0000259" key="8">
    <source>
        <dbReference type="PROSITE" id="PS50948"/>
    </source>
</evidence>
<accession>A0A6P8HEB3</accession>
<dbReference type="GeneID" id="116288273"/>
<reference evidence="10" key="1">
    <citation type="submission" date="2025-08" db="UniProtKB">
        <authorList>
            <consortium name="RefSeq"/>
        </authorList>
    </citation>
    <scope>IDENTIFICATION</scope>
    <source>
        <tissue evidence="10">Tentacle</tissue>
    </source>
</reference>
<dbReference type="OrthoDB" id="5994459at2759"/>
<dbReference type="KEGG" id="aten:116288273"/>
<organism evidence="9 10">
    <name type="scientific">Actinia tenebrosa</name>
    <name type="common">Australian red waratah sea anemone</name>
    <dbReference type="NCBI Taxonomy" id="6105"/>
    <lineage>
        <taxon>Eukaryota</taxon>
        <taxon>Metazoa</taxon>
        <taxon>Cnidaria</taxon>
        <taxon>Anthozoa</taxon>
        <taxon>Hexacorallia</taxon>
        <taxon>Actiniaria</taxon>
        <taxon>Actiniidae</taxon>
        <taxon>Actinia</taxon>
    </lineage>
</organism>
<dbReference type="Gene3D" id="2.170.140.10">
    <property type="entry name" value="Chitin binding domain"/>
    <property type="match status" value="1"/>
</dbReference>
<feature type="signal peptide" evidence="6">
    <location>
        <begin position="1"/>
        <end position="40"/>
    </location>
</feature>
<feature type="domain" description="Apple" evidence="8">
    <location>
        <begin position="42"/>
        <end position="119"/>
    </location>
</feature>
<keyword evidence="2 6" id="KW-0732">Signal</keyword>
<feature type="domain" description="Chitin-binding type-2" evidence="7">
    <location>
        <begin position="150"/>
        <end position="205"/>
    </location>
</feature>
<evidence type="ECO:0000256" key="1">
    <source>
        <dbReference type="ARBA" id="ARBA00022669"/>
    </source>
</evidence>
<dbReference type="PANTHER" id="PTHR23301">
    <property type="entry name" value="CHITIN BINDING PERITROPHIN-A"/>
    <property type="match status" value="1"/>
</dbReference>
<dbReference type="RefSeq" id="XP_031550900.1">
    <property type="nucleotide sequence ID" value="XM_031695040.1"/>
</dbReference>
<evidence type="ECO:0000256" key="6">
    <source>
        <dbReference type="SAM" id="SignalP"/>
    </source>
</evidence>
<evidence type="ECO:0000256" key="3">
    <source>
        <dbReference type="ARBA" id="ARBA00022737"/>
    </source>
</evidence>
<evidence type="ECO:0000256" key="4">
    <source>
        <dbReference type="ARBA" id="ARBA00023157"/>
    </source>
</evidence>
<dbReference type="SUPFAM" id="SSF57414">
    <property type="entry name" value="Hairpin loop containing domain-like"/>
    <property type="match status" value="1"/>
</dbReference>
<dbReference type="PROSITE" id="PS50948">
    <property type="entry name" value="PAN"/>
    <property type="match status" value="1"/>
</dbReference>
<protein>
    <submittedName>
        <fullName evidence="10">Uncharacterized protein LOC116288273</fullName>
    </submittedName>
</protein>
<evidence type="ECO:0000313" key="9">
    <source>
        <dbReference type="Proteomes" id="UP000515163"/>
    </source>
</evidence>
<dbReference type="SUPFAM" id="SSF57625">
    <property type="entry name" value="Invertebrate chitin-binding proteins"/>
    <property type="match status" value="1"/>
</dbReference>
<dbReference type="InterPro" id="IPR051940">
    <property type="entry name" value="Chitin_bind-dev_reg"/>
</dbReference>
<gene>
    <name evidence="10" type="primary">LOC116288273</name>
</gene>
<dbReference type="PROSITE" id="PS50940">
    <property type="entry name" value="CHIT_BIND_II"/>
    <property type="match status" value="1"/>
</dbReference>
<dbReference type="GO" id="GO:0008061">
    <property type="term" value="F:chitin binding"/>
    <property type="evidence" value="ECO:0007669"/>
    <property type="project" value="UniProtKB-KW"/>
</dbReference>
<name>A0A6P8HEB3_ACTTE</name>
<evidence type="ECO:0000256" key="2">
    <source>
        <dbReference type="ARBA" id="ARBA00022729"/>
    </source>
</evidence>
<evidence type="ECO:0000313" key="10">
    <source>
        <dbReference type="RefSeq" id="XP_031550900.1"/>
    </source>
</evidence>
<dbReference type="InterPro" id="IPR036508">
    <property type="entry name" value="Chitin-bd_dom_sf"/>
</dbReference>
<keyword evidence="1" id="KW-0147">Chitin-binding</keyword>
<evidence type="ECO:0000259" key="7">
    <source>
        <dbReference type="PROSITE" id="PS50940"/>
    </source>
</evidence>
<keyword evidence="5" id="KW-0325">Glycoprotein</keyword>